<evidence type="ECO:0000259" key="1">
    <source>
        <dbReference type="Pfam" id="PF12697"/>
    </source>
</evidence>
<protein>
    <submittedName>
        <fullName evidence="2">Alpha/beta hydrolase</fullName>
    </submittedName>
</protein>
<dbReference type="RefSeq" id="WP_205378712.1">
    <property type="nucleotide sequence ID" value="NZ_JAFEJA010000003.1"/>
</dbReference>
<dbReference type="Pfam" id="PF12697">
    <property type="entry name" value="Abhydrolase_6"/>
    <property type="match status" value="1"/>
</dbReference>
<accession>A0ABS2V465</accession>
<dbReference type="PANTHER" id="PTHR43798">
    <property type="entry name" value="MONOACYLGLYCEROL LIPASE"/>
    <property type="match status" value="1"/>
</dbReference>
<dbReference type="Gene3D" id="3.40.50.1820">
    <property type="entry name" value="alpha/beta hydrolase"/>
    <property type="match status" value="1"/>
</dbReference>
<feature type="domain" description="AB hydrolase-1" evidence="1">
    <location>
        <begin position="12"/>
        <end position="228"/>
    </location>
</feature>
<dbReference type="InterPro" id="IPR050266">
    <property type="entry name" value="AB_hydrolase_sf"/>
</dbReference>
<geneLocation type="plasmid" evidence="2">
    <name>unnamed1</name>
</geneLocation>
<keyword evidence="2" id="KW-0378">Hydrolase</keyword>
<proteinExistence type="predicted"/>
<keyword evidence="2" id="KW-0614">Plasmid</keyword>
<dbReference type="PANTHER" id="PTHR43798:SF33">
    <property type="entry name" value="HYDROLASE, PUTATIVE (AFU_ORTHOLOGUE AFUA_2G14860)-RELATED"/>
    <property type="match status" value="1"/>
</dbReference>
<evidence type="ECO:0000313" key="2">
    <source>
        <dbReference type="EMBL" id="MBM9624535.1"/>
    </source>
</evidence>
<keyword evidence="3" id="KW-1185">Reference proteome</keyword>
<reference evidence="2 3" key="1">
    <citation type="journal article" date="2016" name="Arch. Microbiol.">
        <title>Streptomyces zhihengii sp. nov., isolated from rhizospheric soil of Psammosilene tunicoides.</title>
        <authorList>
            <person name="Huang M.J."/>
            <person name="Fei J.J."/>
            <person name="Salam N."/>
            <person name="Kim C.J."/>
            <person name="Hozzein W.N."/>
            <person name="Xiao M."/>
            <person name="Huang H.Q."/>
            <person name="Li W.J."/>
        </authorList>
    </citation>
    <scope>NUCLEOTIDE SEQUENCE [LARGE SCALE GENOMIC DNA]</scope>
    <source>
        <strain evidence="2 3">YIM T102</strain>
    </source>
</reference>
<comment type="caution">
    <text evidence="2">The sequence shown here is derived from an EMBL/GenBank/DDBJ whole genome shotgun (WGS) entry which is preliminary data.</text>
</comment>
<dbReference type="InterPro" id="IPR029058">
    <property type="entry name" value="AB_hydrolase_fold"/>
</dbReference>
<dbReference type="Proteomes" id="UP000664109">
    <property type="component" value="Unassembled WGS sequence"/>
</dbReference>
<dbReference type="InterPro" id="IPR000073">
    <property type="entry name" value="AB_hydrolase_1"/>
</dbReference>
<dbReference type="EMBL" id="JAFEJA010000003">
    <property type="protein sequence ID" value="MBM9624535.1"/>
    <property type="molecule type" value="Genomic_DNA"/>
</dbReference>
<dbReference type="GO" id="GO:0016787">
    <property type="term" value="F:hydrolase activity"/>
    <property type="evidence" value="ECO:0007669"/>
    <property type="project" value="UniProtKB-KW"/>
</dbReference>
<sequence length="251" mass="26769">MLTEGSSDLAPLVFLHQGLGSIGSWFGVHTSIATETDRRTLTYTRHGYGDSASVPLPRPADHLEHEAIVVLRDVLEQLGIARPVLVGHGEGAAIALLYAAHYGKQAYAGLALVAPILAVDDHVIESIHVARSEFDAGNLSPKLALLHNDPEAAFRGWHDVWTSDDVCGWSVTDLLNSITLPVLVIHGQRDAAGSAQADAVTQLVDSPVTRVDIEEATHEVPLSHPEVVQDAVVDFLATALPCGHRACTRGT</sequence>
<organism evidence="2 3">
    <name type="scientific">Streptomyces zhihengii</name>
    <dbReference type="NCBI Taxonomy" id="1818004"/>
    <lineage>
        <taxon>Bacteria</taxon>
        <taxon>Bacillati</taxon>
        <taxon>Actinomycetota</taxon>
        <taxon>Actinomycetes</taxon>
        <taxon>Kitasatosporales</taxon>
        <taxon>Streptomycetaceae</taxon>
        <taxon>Streptomyces</taxon>
    </lineage>
</organism>
<dbReference type="SUPFAM" id="SSF53474">
    <property type="entry name" value="alpha/beta-Hydrolases"/>
    <property type="match status" value="1"/>
</dbReference>
<gene>
    <name evidence="2" type="ORF">JE024_39005</name>
</gene>
<evidence type="ECO:0000313" key="3">
    <source>
        <dbReference type="Proteomes" id="UP000664109"/>
    </source>
</evidence>
<name>A0ABS2V465_9ACTN</name>